<evidence type="ECO:0000256" key="1">
    <source>
        <dbReference type="SAM" id="MobiDB-lite"/>
    </source>
</evidence>
<keyword evidence="3" id="KW-1185">Reference proteome</keyword>
<proteinExistence type="predicted"/>
<organism evidence="2 3">
    <name type="scientific">Kribbella steppae</name>
    <dbReference type="NCBI Taxonomy" id="2512223"/>
    <lineage>
        <taxon>Bacteria</taxon>
        <taxon>Bacillati</taxon>
        <taxon>Actinomycetota</taxon>
        <taxon>Actinomycetes</taxon>
        <taxon>Propionibacteriales</taxon>
        <taxon>Kribbellaceae</taxon>
        <taxon>Kribbella</taxon>
    </lineage>
</organism>
<dbReference type="AlphaFoldDB" id="A0A4R2GYM2"/>
<reference evidence="2 3" key="1">
    <citation type="journal article" date="2015" name="Stand. Genomic Sci.">
        <title>Genomic Encyclopedia of Bacterial and Archaeal Type Strains, Phase III: the genomes of soil and plant-associated and newly described type strains.</title>
        <authorList>
            <person name="Whitman W.B."/>
            <person name="Woyke T."/>
            <person name="Klenk H.P."/>
            <person name="Zhou Y."/>
            <person name="Lilburn T.G."/>
            <person name="Beck B.J."/>
            <person name="De Vos P."/>
            <person name="Vandamme P."/>
            <person name="Eisen J.A."/>
            <person name="Garrity G."/>
            <person name="Hugenholtz P."/>
            <person name="Kyrpides N.C."/>
        </authorList>
    </citation>
    <scope>NUCLEOTIDE SEQUENCE [LARGE SCALE GENOMIC DNA]</scope>
    <source>
        <strain evidence="2 3">VKM Ac-2572</strain>
    </source>
</reference>
<evidence type="ECO:0000313" key="3">
    <source>
        <dbReference type="Proteomes" id="UP000294508"/>
    </source>
</evidence>
<evidence type="ECO:0000313" key="2">
    <source>
        <dbReference type="EMBL" id="TCO16552.1"/>
    </source>
</evidence>
<dbReference type="Proteomes" id="UP000294508">
    <property type="component" value="Unassembled WGS sequence"/>
</dbReference>
<comment type="caution">
    <text evidence="2">The sequence shown here is derived from an EMBL/GenBank/DDBJ whole genome shotgun (WGS) entry which is preliminary data.</text>
</comment>
<feature type="region of interest" description="Disordered" evidence="1">
    <location>
        <begin position="111"/>
        <end position="139"/>
    </location>
</feature>
<name>A0A4R2GYM2_9ACTN</name>
<accession>A0A4R2GYM2</accession>
<gene>
    <name evidence="2" type="ORF">EV652_12045</name>
</gene>
<dbReference type="EMBL" id="SLWN01000020">
    <property type="protein sequence ID" value="TCO16552.1"/>
    <property type="molecule type" value="Genomic_DNA"/>
</dbReference>
<protein>
    <submittedName>
        <fullName evidence="2">Uncharacterized protein</fullName>
    </submittedName>
</protein>
<sequence>MGAQWDGFRASRDRTTHGLGGDFVRPGGTVGLLLACAVVGLPGGVVGDPVTGVVGAIVGVGTTVGVLLGTGVLLEAGVLVGSVAPSGVTAGSFGRSDCTAADPGVTSGFSTAGLPASGNGTSGVSRLGPPSRLLTSRIR</sequence>